<sequence length="359" mass="40199">MKAIMNDAVKKFKEAVEKINTVYVRTGQTNDLAKILSAAILHSLFLRLGKRSSLDINNYSEKVLKLLRILFTDSVLDNNFSAPERVLIKLDTAKIPVEELNYEKDGEMLKIILKGKNILNTDGIVIEKEKEPVDMLILLDTAAEEAEKILNSTPYKDVVKITSKERGLANKTAGIISAFCPEIPKEFIEPLWVLLEEENKELAFPNAENLALCSLLGASVNKEIISQARESFFGRDFWKTLGRALGRSNFEKELQTHWTFLTRADLVKTGAGPDILISILKEIKNLTKNPKYFALLWESEADEEAPSRNISAIIGGEEKLPALASSFGLTPSSNYFFVHGFRAFSEAEIKIRAHLRGLA</sequence>
<evidence type="ECO:0000313" key="1">
    <source>
        <dbReference type="EMBL" id="OGF80919.1"/>
    </source>
</evidence>
<comment type="caution">
    <text evidence="1">The sequence shown here is derived from an EMBL/GenBank/DDBJ whole genome shotgun (WGS) entry which is preliminary data.</text>
</comment>
<gene>
    <name evidence="1" type="ORF">A2930_04250</name>
</gene>
<name>A0A1F5WZ71_9BACT</name>
<dbReference type="Proteomes" id="UP000178114">
    <property type="component" value="Unassembled WGS sequence"/>
</dbReference>
<reference evidence="1 2" key="1">
    <citation type="journal article" date="2016" name="Nat. Commun.">
        <title>Thousands of microbial genomes shed light on interconnected biogeochemical processes in an aquifer system.</title>
        <authorList>
            <person name="Anantharaman K."/>
            <person name="Brown C.T."/>
            <person name="Hug L.A."/>
            <person name="Sharon I."/>
            <person name="Castelle C.J."/>
            <person name="Probst A.J."/>
            <person name="Thomas B.C."/>
            <person name="Singh A."/>
            <person name="Wilkins M.J."/>
            <person name="Karaoz U."/>
            <person name="Brodie E.L."/>
            <person name="Williams K.H."/>
            <person name="Hubbard S.S."/>
            <person name="Banfield J.F."/>
        </authorList>
    </citation>
    <scope>NUCLEOTIDE SEQUENCE [LARGE SCALE GENOMIC DNA]</scope>
</reference>
<organism evidence="1 2">
    <name type="scientific">Candidatus Giovannonibacteria bacterium RIFCSPLOWO2_01_FULL_45_34</name>
    <dbReference type="NCBI Taxonomy" id="1798351"/>
    <lineage>
        <taxon>Bacteria</taxon>
        <taxon>Candidatus Giovannoniibacteriota</taxon>
    </lineage>
</organism>
<proteinExistence type="predicted"/>
<evidence type="ECO:0000313" key="2">
    <source>
        <dbReference type="Proteomes" id="UP000178114"/>
    </source>
</evidence>
<dbReference type="STRING" id="1798351.A2930_04250"/>
<dbReference type="EMBL" id="MFID01000023">
    <property type="protein sequence ID" value="OGF80919.1"/>
    <property type="molecule type" value="Genomic_DNA"/>
</dbReference>
<dbReference type="AlphaFoldDB" id="A0A1F5WZ71"/>
<accession>A0A1F5WZ71</accession>
<protein>
    <submittedName>
        <fullName evidence="1">Uncharacterized protein</fullName>
    </submittedName>
</protein>